<dbReference type="PANTHER" id="PTHR43155:SF1">
    <property type="entry name" value="3'3'-CGAMP-SPECIFIC PHOSPHODIESTERASE 1"/>
    <property type="match status" value="1"/>
</dbReference>
<dbReference type="CDD" id="cd00077">
    <property type="entry name" value="HDc"/>
    <property type="match status" value="2"/>
</dbReference>
<dbReference type="Pfam" id="PF13487">
    <property type="entry name" value="HD_5"/>
    <property type="match status" value="1"/>
</dbReference>
<evidence type="ECO:0000259" key="1">
    <source>
        <dbReference type="PROSITE" id="PS51832"/>
    </source>
</evidence>
<protein>
    <recommendedName>
        <fullName evidence="1">HD-GYP domain-containing protein</fullName>
    </recommendedName>
</protein>
<dbReference type="PROSITE" id="PS51832">
    <property type="entry name" value="HD_GYP"/>
    <property type="match status" value="2"/>
</dbReference>
<dbReference type="PANTHER" id="PTHR43155">
    <property type="entry name" value="CYCLIC DI-GMP PHOSPHODIESTERASE PA4108-RELATED"/>
    <property type="match status" value="1"/>
</dbReference>
<evidence type="ECO:0000313" key="2">
    <source>
        <dbReference type="EMBL" id="MPM39190.1"/>
    </source>
</evidence>
<accession>A0A644ZE90</accession>
<dbReference type="Pfam" id="PF01966">
    <property type="entry name" value="HD"/>
    <property type="match status" value="1"/>
</dbReference>
<dbReference type="InterPro" id="IPR037522">
    <property type="entry name" value="HD_GYP_dom"/>
</dbReference>
<organism evidence="2">
    <name type="scientific">bioreactor metagenome</name>
    <dbReference type="NCBI Taxonomy" id="1076179"/>
    <lineage>
        <taxon>unclassified sequences</taxon>
        <taxon>metagenomes</taxon>
        <taxon>ecological metagenomes</taxon>
    </lineage>
</organism>
<comment type="caution">
    <text evidence="2">The sequence shown here is derived from an EMBL/GenBank/DDBJ whole genome shotgun (WGS) entry which is preliminary data.</text>
</comment>
<sequence>MPRCALRHGADAAGLRGGVPSELLFDGAWQLRADGAFASSGIFPAVVGAGIPAGPYGRAILRLSGGYAGASGAFASTAVVLNKIYRETETKTMTYYNRYFATLYDLIACMTAAVDLLDVRVANHHQRVAFMSLKLGEQMGLPVEERRTLVQAALLHDIGALTLSERLQLITGEATEPEGHARIGARFLEDFPLLRREAEIVRFHHVPWRNGAGGMHHGAKVPLLSHMLHLADRAVVQIRPDMGVISQIGAIREAVAAQRGEVFVPETVDAFLAISMQEALWLELADEPRIHDFMDELSLDAVKLTLDEVVKLTDVFAHIIDFRSPFTTRHSASVAATAEKLAELSGFSENECKMMRIAGNLHDLGKLAIPSEILEKRSKLDPDEFDIIRGHTFYTYRLLRPIRGFETINQWASYHHERLSGNGYPFHLKADSLPLGSRIMAVADIFTAVTEDRPYRKGMSVSKTEALLRDMARHGAISPDLVSLLLAHHQEISHLREEAADQAGKQYDRLFLQDCV</sequence>
<gene>
    <name evidence="2" type="ORF">SDC9_85823</name>
</gene>
<proteinExistence type="predicted"/>
<dbReference type="Gene3D" id="1.10.3210.10">
    <property type="entry name" value="Hypothetical protein af1432"/>
    <property type="match status" value="2"/>
</dbReference>
<dbReference type="EMBL" id="VSSQ01008555">
    <property type="protein sequence ID" value="MPM39190.1"/>
    <property type="molecule type" value="Genomic_DNA"/>
</dbReference>
<feature type="domain" description="HD-GYP" evidence="1">
    <location>
        <begin position="99"/>
        <end position="287"/>
    </location>
</feature>
<dbReference type="InterPro" id="IPR003607">
    <property type="entry name" value="HD/PDEase_dom"/>
</dbReference>
<feature type="domain" description="HD-GYP" evidence="1">
    <location>
        <begin position="305"/>
        <end position="501"/>
    </location>
</feature>
<dbReference type="SUPFAM" id="SSF109604">
    <property type="entry name" value="HD-domain/PDEase-like"/>
    <property type="match status" value="2"/>
</dbReference>
<reference evidence="2" key="1">
    <citation type="submission" date="2019-08" db="EMBL/GenBank/DDBJ databases">
        <authorList>
            <person name="Kucharzyk K."/>
            <person name="Murdoch R.W."/>
            <person name="Higgins S."/>
            <person name="Loffler F."/>
        </authorList>
    </citation>
    <scope>NUCLEOTIDE SEQUENCE</scope>
</reference>
<dbReference type="AlphaFoldDB" id="A0A644ZE90"/>
<dbReference type="SMART" id="SM00471">
    <property type="entry name" value="HDc"/>
    <property type="match status" value="2"/>
</dbReference>
<name>A0A644ZE90_9ZZZZ</name>
<dbReference type="InterPro" id="IPR006674">
    <property type="entry name" value="HD_domain"/>
</dbReference>